<comment type="caution">
    <text evidence="1">The sequence shown here is derived from an EMBL/GenBank/DDBJ whole genome shotgun (WGS) entry which is preliminary data.</text>
</comment>
<sequence length="133" mass="14859">MTGNQELGVKKFLSIKSTVVRERVQWSAMTIQLQRMGSSPKHTLEILAPSPTDSISIIPPKGELRQQNSTVERSSTSKSFIVILTSVADGLKSHSTLRPEPDVVNTCMQTDMLRLLCADLKKWRSSSDWAEMK</sequence>
<gene>
    <name evidence="1" type="ORF">PanWU01x14_190230</name>
</gene>
<dbReference type="Proteomes" id="UP000237105">
    <property type="component" value="Unassembled WGS sequence"/>
</dbReference>
<organism evidence="1 2">
    <name type="scientific">Parasponia andersonii</name>
    <name type="common">Sponia andersonii</name>
    <dbReference type="NCBI Taxonomy" id="3476"/>
    <lineage>
        <taxon>Eukaryota</taxon>
        <taxon>Viridiplantae</taxon>
        <taxon>Streptophyta</taxon>
        <taxon>Embryophyta</taxon>
        <taxon>Tracheophyta</taxon>
        <taxon>Spermatophyta</taxon>
        <taxon>Magnoliopsida</taxon>
        <taxon>eudicotyledons</taxon>
        <taxon>Gunneridae</taxon>
        <taxon>Pentapetalae</taxon>
        <taxon>rosids</taxon>
        <taxon>fabids</taxon>
        <taxon>Rosales</taxon>
        <taxon>Cannabaceae</taxon>
        <taxon>Parasponia</taxon>
    </lineage>
</organism>
<protein>
    <submittedName>
        <fullName evidence="1">Uncharacterized protein</fullName>
    </submittedName>
</protein>
<reference evidence="2" key="1">
    <citation type="submission" date="2016-06" db="EMBL/GenBank/DDBJ databases">
        <title>Parallel loss of symbiosis genes in relatives of nitrogen-fixing non-legume Parasponia.</title>
        <authorList>
            <person name="Van Velzen R."/>
            <person name="Holmer R."/>
            <person name="Bu F."/>
            <person name="Rutten L."/>
            <person name="Van Zeijl A."/>
            <person name="Liu W."/>
            <person name="Santuari L."/>
            <person name="Cao Q."/>
            <person name="Sharma T."/>
            <person name="Shen D."/>
            <person name="Roswanjaya Y."/>
            <person name="Wardhani T."/>
            <person name="Kalhor M.S."/>
            <person name="Jansen J."/>
            <person name="Van den Hoogen J."/>
            <person name="Gungor B."/>
            <person name="Hartog M."/>
            <person name="Hontelez J."/>
            <person name="Verver J."/>
            <person name="Yang W.-C."/>
            <person name="Schijlen E."/>
            <person name="Repin R."/>
            <person name="Schilthuizen M."/>
            <person name="Schranz E."/>
            <person name="Heidstra R."/>
            <person name="Miyata K."/>
            <person name="Fedorova E."/>
            <person name="Kohlen W."/>
            <person name="Bisseling T."/>
            <person name="Smit S."/>
            <person name="Geurts R."/>
        </authorList>
    </citation>
    <scope>NUCLEOTIDE SEQUENCE [LARGE SCALE GENOMIC DNA]</scope>
    <source>
        <strain evidence="2">cv. WU1-14</strain>
    </source>
</reference>
<accession>A0A2P5C246</accession>
<dbReference type="AlphaFoldDB" id="A0A2P5C246"/>
<evidence type="ECO:0000313" key="2">
    <source>
        <dbReference type="Proteomes" id="UP000237105"/>
    </source>
</evidence>
<proteinExistence type="predicted"/>
<dbReference type="EMBL" id="JXTB01000186">
    <property type="protein sequence ID" value="PON55095.1"/>
    <property type="molecule type" value="Genomic_DNA"/>
</dbReference>
<evidence type="ECO:0000313" key="1">
    <source>
        <dbReference type="EMBL" id="PON55095.1"/>
    </source>
</evidence>
<dbReference type="OrthoDB" id="10300501at2759"/>
<keyword evidence="2" id="KW-1185">Reference proteome</keyword>
<name>A0A2P5C246_PARAD</name>